<comment type="caution">
    <text evidence="1">The sequence shown here is derived from an EMBL/GenBank/DDBJ whole genome shotgun (WGS) entry which is preliminary data.</text>
</comment>
<protein>
    <recommendedName>
        <fullName evidence="3">F-box domain-containing protein</fullName>
    </recommendedName>
</protein>
<evidence type="ECO:0008006" key="3">
    <source>
        <dbReference type="Google" id="ProtNLM"/>
    </source>
</evidence>
<reference evidence="1" key="1">
    <citation type="submission" date="2021-11" db="EMBL/GenBank/DDBJ databases">
        <authorList>
            <consortium name="Genoscope - CEA"/>
            <person name="William W."/>
        </authorList>
    </citation>
    <scope>NUCLEOTIDE SEQUENCE</scope>
</reference>
<evidence type="ECO:0000313" key="1">
    <source>
        <dbReference type="EMBL" id="CAH0369096.1"/>
    </source>
</evidence>
<gene>
    <name evidence="1" type="ORF">PECAL_2P22040</name>
</gene>
<dbReference type="Proteomes" id="UP000789595">
    <property type="component" value="Unassembled WGS sequence"/>
</dbReference>
<proteinExistence type="predicted"/>
<organism evidence="1 2">
    <name type="scientific">Pelagomonas calceolata</name>
    <dbReference type="NCBI Taxonomy" id="35677"/>
    <lineage>
        <taxon>Eukaryota</taxon>
        <taxon>Sar</taxon>
        <taxon>Stramenopiles</taxon>
        <taxon>Ochrophyta</taxon>
        <taxon>Pelagophyceae</taxon>
        <taxon>Pelagomonadales</taxon>
        <taxon>Pelagomonadaceae</taxon>
        <taxon>Pelagomonas</taxon>
    </lineage>
</organism>
<evidence type="ECO:0000313" key="2">
    <source>
        <dbReference type="Proteomes" id="UP000789595"/>
    </source>
</evidence>
<dbReference type="EMBL" id="CAKKNE010000002">
    <property type="protein sequence ID" value="CAH0369096.1"/>
    <property type="molecule type" value="Genomic_DNA"/>
</dbReference>
<name>A0A8J2SEL3_9STRA</name>
<dbReference type="AlphaFoldDB" id="A0A8J2SEL3"/>
<accession>A0A8J2SEL3</accession>
<sequence>MPRTRSSIARAAPKPHKLPTDILTRVAAYACDDELARLALSAKSALAALDNQQIWAAAVRTNHGGLRIRADEPSGLKAAARLAEARTNRGPVYGCHALASDVTSYGGGPYWVDGLFQPEPWRVFYGAMGDGRVLCAATFLTGGTYDPDRQWMIDALLELFDNWDLQRNYSQWIGTCPDTVEAVFLRECGPSGTAARWGQRVSQKCEEIEGRFEAGESRSRIGLAATAFEEREGVTVDTRVEALCGGARQATVVVTAIVIRRPSDYATRPGRLFLVFGCRRPPRVTDVSDGRLKRLAGDATALCRTLMDNPIRKWVGGIAGMLGLGCTAARSLRATRHKSEVYAYQLFGSDEEIFPLAICGFRQDIDPEVTDFRAELWKPVAIQGIIVAVLEVDNGDPAIGVNVDMEYVGVEGYTYE</sequence>
<keyword evidence="2" id="KW-1185">Reference proteome</keyword>